<accession>A0AA88KL98</accession>
<sequence>MVYLYLASFLHFIIAPLPSLDAYFKFDSPFFKNEFIESIWTCYGRSTTDFFSLHRRFRVNPYFMIQLFHEVSKKIWRPFEYIHETLMPFQGHFKFKHVIKGERTGLKFYEMCDSKGFVYRLWPSLQVTPQIHILVWDMVSFLPEITSPRHGYRICLDSDLGHYKTAALLNA</sequence>
<name>A0AA88KL98_NAELO</name>
<organism evidence="2 3">
    <name type="scientific">Naegleria lovaniensis</name>
    <name type="common">Amoeba</name>
    <dbReference type="NCBI Taxonomy" id="51637"/>
    <lineage>
        <taxon>Eukaryota</taxon>
        <taxon>Discoba</taxon>
        <taxon>Heterolobosea</taxon>
        <taxon>Tetramitia</taxon>
        <taxon>Eutetramitia</taxon>
        <taxon>Vahlkampfiidae</taxon>
        <taxon>Naegleria</taxon>
    </lineage>
</organism>
<evidence type="ECO:0000313" key="2">
    <source>
        <dbReference type="EMBL" id="KAG2385614.1"/>
    </source>
</evidence>
<keyword evidence="3" id="KW-1185">Reference proteome</keyword>
<gene>
    <name evidence="2" type="ORF">C9374_003429</name>
</gene>
<evidence type="ECO:0000313" key="3">
    <source>
        <dbReference type="Proteomes" id="UP000816034"/>
    </source>
</evidence>
<evidence type="ECO:0000256" key="1">
    <source>
        <dbReference type="SAM" id="SignalP"/>
    </source>
</evidence>
<dbReference type="EMBL" id="PYSW02000018">
    <property type="protein sequence ID" value="KAG2385614.1"/>
    <property type="molecule type" value="Genomic_DNA"/>
</dbReference>
<feature type="signal peptide" evidence="1">
    <location>
        <begin position="1"/>
        <end position="22"/>
    </location>
</feature>
<feature type="chain" id="PRO_5041716322" evidence="1">
    <location>
        <begin position="23"/>
        <end position="171"/>
    </location>
</feature>
<reference evidence="2 3" key="1">
    <citation type="journal article" date="2018" name="BMC Genomics">
        <title>The genome of Naegleria lovaniensis, the basis for a comparative approach to unravel pathogenicity factors of the human pathogenic amoeba N. fowleri.</title>
        <authorList>
            <person name="Liechti N."/>
            <person name="Schurch N."/>
            <person name="Bruggmann R."/>
            <person name="Wittwer M."/>
        </authorList>
    </citation>
    <scope>NUCLEOTIDE SEQUENCE [LARGE SCALE GENOMIC DNA]</scope>
    <source>
        <strain evidence="2 3">ATCC 30569</strain>
    </source>
</reference>
<dbReference type="Proteomes" id="UP000816034">
    <property type="component" value="Unassembled WGS sequence"/>
</dbReference>
<protein>
    <submittedName>
        <fullName evidence="2">Uncharacterized protein</fullName>
    </submittedName>
</protein>
<dbReference type="RefSeq" id="XP_044549607.1">
    <property type="nucleotide sequence ID" value="XM_044692956.1"/>
</dbReference>
<dbReference type="AlphaFoldDB" id="A0AA88KL98"/>
<proteinExistence type="predicted"/>
<keyword evidence="1" id="KW-0732">Signal</keyword>
<dbReference type="GeneID" id="68095884"/>
<comment type="caution">
    <text evidence="2">The sequence shown here is derived from an EMBL/GenBank/DDBJ whole genome shotgun (WGS) entry which is preliminary data.</text>
</comment>